<feature type="transmembrane region" description="Helical" evidence="2">
    <location>
        <begin position="6"/>
        <end position="23"/>
    </location>
</feature>
<dbReference type="Proteomes" id="UP000603453">
    <property type="component" value="Unassembled WGS sequence"/>
</dbReference>
<feature type="region of interest" description="Disordered" evidence="1">
    <location>
        <begin position="555"/>
        <end position="597"/>
    </location>
</feature>
<reference evidence="3" key="1">
    <citation type="submission" date="2020-12" db="EMBL/GenBank/DDBJ databases">
        <title>Metabolic potential, ecology and presence of endohyphal bacteria is reflected in genomic diversity of Mucoromycotina.</title>
        <authorList>
            <person name="Muszewska A."/>
            <person name="Okrasinska A."/>
            <person name="Steczkiewicz K."/>
            <person name="Drgas O."/>
            <person name="Orlowska M."/>
            <person name="Perlinska-Lenart U."/>
            <person name="Aleksandrzak-Piekarczyk T."/>
            <person name="Szatraj K."/>
            <person name="Zielenkiewicz U."/>
            <person name="Pilsyk S."/>
            <person name="Malc E."/>
            <person name="Mieczkowski P."/>
            <person name="Kruszewska J.S."/>
            <person name="Biernat P."/>
            <person name="Pawlowska J."/>
        </authorList>
    </citation>
    <scope>NUCLEOTIDE SEQUENCE</scope>
    <source>
        <strain evidence="3">WA0000017839</strain>
    </source>
</reference>
<keyword evidence="4" id="KW-1185">Reference proteome</keyword>
<proteinExistence type="predicted"/>
<organism evidence="3 4">
    <name type="scientific">Mucor saturninus</name>
    <dbReference type="NCBI Taxonomy" id="64648"/>
    <lineage>
        <taxon>Eukaryota</taxon>
        <taxon>Fungi</taxon>
        <taxon>Fungi incertae sedis</taxon>
        <taxon>Mucoromycota</taxon>
        <taxon>Mucoromycotina</taxon>
        <taxon>Mucoromycetes</taxon>
        <taxon>Mucorales</taxon>
        <taxon>Mucorineae</taxon>
        <taxon>Mucoraceae</taxon>
        <taxon>Mucor</taxon>
    </lineage>
</organism>
<accession>A0A8H7UZJ9</accession>
<dbReference type="EMBL" id="JAEPRD010000090">
    <property type="protein sequence ID" value="KAG2199957.1"/>
    <property type="molecule type" value="Genomic_DNA"/>
</dbReference>
<comment type="caution">
    <text evidence="3">The sequence shown here is derived from an EMBL/GenBank/DDBJ whole genome shotgun (WGS) entry which is preliminary data.</text>
</comment>
<evidence type="ECO:0000313" key="4">
    <source>
        <dbReference type="Proteomes" id="UP000603453"/>
    </source>
</evidence>
<keyword evidence="2" id="KW-0472">Membrane</keyword>
<dbReference type="AlphaFoldDB" id="A0A8H7UZJ9"/>
<evidence type="ECO:0000256" key="2">
    <source>
        <dbReference type="SAM" id="Phobius"/>
    </source>
</evidence>
<name>A0A8H7UZJ9_9FUNG</name>
<protein>
    <submittedName>
        <fullName evidence="3">Uncharacterized protein</fullName>
    </submittedName>
</protein>
<keyword evidence="2" id="KW-1133">Transmembrane helix</keyword>
<sequence>MGDFKFLCAMFCFVVKVVVFLLLEKLDDFFSFFYDRGTGQRLPIDNDIVVGEIPNAFVPPLISTTTTINNFPVVSLEPIAPSQPPTTFGSLREVGTSRDYLASPPRVEKEFRCLALWCACLVGGPCAGRDYVPSPPSEYGFVSRSSVPYWAYACEDITRAWMQENNVFAAPVSSVVNRPRKQIYLAPHAVSFLYRDNACCAVSSSYEDNAPSAVSFPYGDNAAQAVSSSYEDNASCVVSSSSEDNTPSAVSFPYGNNAAQAVSSSSEDNASYAVSFPFGDNAYYDDVGVALASTLYPARTTSLEWAGRHTSVCRPRTAGMRHHRLRPGRGLYRPCPSRRHYYGKLRLRAALFACSQATETMDVDVVFMNPTEAMMDDVVSEPMDIDFCGESLEVEVEVTESMEAEKVVDNGFCLACAKPHNLDAIKVDVIDINGNIRYHGSIDQVVEQVAVESSNIDSLVSSFGAIAVNENDSSGSGSAVLPEYESDSSVESEHFVEIYRVSAELSSVEGSDGELAGLDSGSVAAFVPSVGAEDDEVTQERVEAEVIESFLGSLQASDSDAAKEGSKEEEDEEDDEEVVVVCPSGGASRRPRASDFF</sequence>
<evidence type="ECO:0000256" key="1">
    <source>
        <dbReference type="SAM" id="MobiDB-lite"/>
    </source>
</evidence>
<keyword evidence="2" id="KW-0812">Transmembrane</keyword>
<evidence type="ECO:0000313" key="3">
    <source>
        <dbReference type="EMBL" id="KAG2199957.1"/>
    </source>
</evidence>
<gene>
    <name evidence="3" type="ORF">INT47_009283</name>
</gene>
<feature type="compositionally biased region" description="Acidic residues" evidence="1">
    <location>
        <begin position="567"/>
        <end position="578"/>
    </location>
</feature>